<comment type="caution">
    <text evidence="1">The sequence shown here is derived from an EMBL/GenBank/DDBJ whole genome shotgun (WGS) entry which is preliminary data.</text>
</comment>
<evidence type="ECO:0000313" key="1">
    <source>
        <dbReference type="EMBL" id="KAK1747378.1"/>
    </source>
</evidence>
<keyword evidence="1" id="KW-0413">Isomerase</keyword>
<dbReference type="AlphaFoldDB" id="A0AAD8YJX5"/>
<dbReference type="InterPro" id="IPR039894">
    <property type="entry name" value="Pus10-like"/>
</dbReference>
<accession>A0AAD8YJX5</accession>
<reference evidence="1" key="1">
    <citation type="submission" date="2023-06" db="EMBL/GenBank/DDBJ databases">
        <title>Survivors Of The Sea: Transcriptome response of Skeletonema marinoi to long-term dormancy.</title>
        <authorList>
            <person name="Pinder M.I.M."/>
            <person name="Kourtchenko O."/>
            <person name="Robertson E.K."/>
            <person name="Larsson T."/>
            <person name="Maumus F."/>
            <person name="Osuna-Cruz C.M."/>
            <person name="Vancaester E."/>
            <person name="Stenow R."/>
            <person name="Vandepoele K."/>
            <person name="Ploug H."/>
            <person name="Bruchert V."/>
            <person name="Godhe A."/>
            <person name="Topel M."/>
        </authorList>
    </citation>
    <scope>NUCLEOTIDE SEQUENCE</scope>
    <source>
        <strain evidence="1">R05AC</strain>
    </source>
</reference>
<sequence length="394" mass="44180">MHQTTDEFLRAEVGLCPSCISLVVADDGGSTTIKNPSSTESSCHDCSICFGLSSPSYQQEHIVPLITKYLNPYCEGRGNYLTKDSPTLNLPLLIAVRAQCAIGAAECFIKTKEQMPTVVHLVSDCALLRRCTQSLKNIYALLERTITHLENIDDETSCSNESKEPNLSNRLHEEESGYLAAHVLVLPEFLTDVSIIPPSLQSLIRKHKHQIERSQHRILNPRKRFRGNDPTLKQGGDPRINLELRIRRSMNQSSDDLSKLAWLEKSIFQEWLKAEVESKESSVALSSWLQESKRHQIQPCAIRPFYIKGTYTKSRRDVAQTPFFVSSDSKSGGLVRKGCSSVEEEICPHLASVCGGISNQNNEHVLLHLMAKQWFKMDQLCTAVASSMLLGERI</sequence>
<proteinExistence type="predicted"/>
<protein>
    <submittedName>
        <fullName evidence="1">tRNA pseudouridine(54/55) synthase Pus10</fullName>
        <ecNumber evidence="1">5.4.99.25</ecNumber>
    </submittedName>
</protein>
<organism evidence="1 2">
    <name type="scientific">Skeletonema marinoi</name>
    <dbReference type="NCBI Taxonomy" id="267567"/>
    <lineage>
        <taxon>Eukaryota</taxon>
        <taxon>Sar</taxon>
        <taxon>Stramenopiles</taxon>
        <taxon>Ochrophyta</taxon>
        <taxon>Bacillariophyta</taxon>
        <taxon>Coscinodiscophyceae</taxon>
        <taxon>Thalassiosirophycidae</taxon>
        <taxon>Thalassiosirales</taxon>
        <taxon>Skeletonemataceae</taxon>
        <taxon>Skeletonema</taxon>
        <taxon>Skeletonema marinoi-dohrnii complex</taxon>
    </lineage>
</organism>
<evidence type="ECO:0000313" key="2">
    <source>
        <dbReference type="Proteomes" id="UP001224775"/>
    </source>
</evidence>
<dbReference type="Gene3D" id="3.30.70.2510">
    <property type="match status" value="1"/>
</dbReference>
<dbReference type="EMBL" id="JATAAI010000002">
    <property type="protein sequence ID" value="KAK1747378.1"/>
    <property type="molecule type" value="Genomic_DNA"/>
</dbReference>
<name>A0AAD8YJX5_9STRA</name>
<gene>
    <name evidence="1" type="ORF">QTG54_001341</name>
</gene>
<dbReference type="PANTHER" id="PTHR21568:SF0">
    <property type="entry name" value="TRNA PSEUDOURIDINE SYNTHASE PUS10"/>
    <property type="match status" value="1"/>
</dbReference>
<dbReference type="Proteomes" id="UP001224775">
    <property type="component" value="Unassembled WGS sequence"/>
</dbReference>
<dbReference type="PANTHER" id="PTHR21568">
    <property type="entry name" value="TRNA PSEUDOURIDINE SYNTHASE PUS10"/>
    <property type="match status" value="1"/>
</dbReference>
<dbReference type="GO" id="GO:0031119">
    <property type="term" value="P:tRNA pseudouridine synthesis"/>
    <property type="evidence" value="ECO:0007669"/>
    <property type="project" value="TreeGrafter"/>
</dbReference>
<dbReference type="EC" id="5.4.99.25" evidence="1"/>
<keyword evidence="2" id="KW-1185">Reference proteome</keyword>
<dbReference type="GO" id="GO:0160148">
    <property type="term" value="F:tRNA pseudouridine(55) synthase activity"/>
    <property type="evidence" value="ECO:0007669"/>
    <property type="project" value="UniProtKB-EC"/>
</dbReference>